<keyword evidence="1" id="KW-0812">Transmembrane</keyword>
<comment type="caution">
    <text evidence="3">The sequence shown here is derived from an EMBL/GenBank/DDBJ whole genome shotgun (WGS) entry which is preliminary data.</text>
</comment>
<dbReference type="Proteomes" id="UP000070339">
    <property type="component" value="Unassembled WGS sequence"/>
</dbReference>
<evidence type="ECO:0000313" key="3">
    <source>
        <dbReference type="EMBL" id="KXU16975.1"/>
    </source>
</evidence>
<keyword evidence="1" id="KW-0472">Membrane</keyword>
<dbReference type="PANTHER" id="PTHR36834">
    <property type="entry name" value="MEMBRANE PROTEIN-RELATED"/>
    <property type="match status" value="1"/>
</dbReference>
<evidence type="ECO:0000313" key="4">
    <source>
        <dbReference type="Proteomes" id="UP000070339"/>
    </source>
</evidence>
<protein>
    <submittedName>
        <fullName evidence="3">VanZ like family protein</fullName>
    </submittedName>
</protein>
<feature type="transmembrane region" description="Helical" evidence="1">
    <location>
        <begin position="140"/>
        <end position="159"/>
    </location>
</feature>
<dbReference type="RefSeq" id="WP_061925209.1">
    <property type="nucleotide sequence ID" value="NZ_CP014634.1"/>
</dbReference>
<keyword evidence="4" id="KW-1185">Reference proteome</keyword>
<dbReference type="Pfam" id="PF04892">
    <property type="entry name" value="VanZ"/>
    <property type="match status" value="1"/>
</dbReference>
<accession>A0ABR5V6H8</accession>
<reference evidence="3 4" key="1">
    <citation type="journal article" date="2016" name="Int. J. Syst. Evol. Microbiol.">
        <title>Resolving the Complexity of Human Skin Metagenomes Using Single-Molecule Sequencing.</title>
        <authorList>
            <consortium name="NISC Comparative Sequencing Program"/>
            <person name="Tsai Y.C."/>
            <person name="Conlan S."/>
            <person name="Deming C."/>
            <person name="Segre J.A."/>
            <person name="Kong H.H."/>
            <person name="Korlach J."/>
            <person name="Oh J."/>
        </authorList>
    </citation>
    <scope>NUCLEOTIDE SEQUENCE [LARGE SCALE GENOMIC DNA]</scope>
    <source>
        <strain evidence="3 4">1B08</strain>
    </source>
</reference>
<gene>
    <name evidence="3" type="ORF">WM41_2214</name>
</gene>
<sequence length="192" mass="21227">MKARLRAAVALGGYCTVILSLTTLKAFFQIGYLWNPDNQRARELRLMPLDDLFSGSWFKPAFEYGGNFAFFVPLGILLYVQVGSKLKATIWGLVFSALVETIQYVFSLGRTDIDDLFFNTLGAFFGAWFAQQLGKRLHAFWQWLAIATTAVFIVLVVLGPRLGDPAKVKDLSLYGSAEESLSAQLSTAALPA</sequence>
<dbReference type="InterPro" id="IPR053150">
    <property type="entry name" value="Teicoplanin_resist-assoc"/>
</dbReference>
<feature type="domain" description="VanZ-like" evidence="2">
    <location>
        <begin position="14"/>
        <end position="130"/>
    </location>
</feature>
<proteinExistence type="predicted"/>
<dbReference type="EMBL" id="LTEB01000041">
    <property type="protein sequence ID" value="KXU16975.1"/>
    <property type="molecule type" value="Genomic_DNA"/>
</dbReference>
<feature type="transmembrane region" description="Helical" evidence="1">
    <location>
        <begin position="7"/>
        <end position="28"/>
    </location>
</feature>
<keyword evidence="1" id="KW-1133">Transmembrane helix</keyword>
<dbReference type="PANTHER" id="PTHR36834:SF1">
    <property type="entry name" value="INTEGRAL MEMBRANE PROTEIN"/>
    <property type="match status" value="1"/>
</dbReference>
<evidence type="ECO:0000259" key="2">
    <source>
        <dbReference type="Pfam" id="PF04892"/>
    </source>
</evidence>
<evidence type="ECO:0000256" key="1">
    <source>
        <dbReference type="SAM" id="Phobius"/>
    </source>
</evidence>
<name>A0ABR5V6H8_9CORY</name>
<dbReference type="InterPro" id="IPR006976">
    <property type="entry name" value="VanZ-like"/>
</dbReference>
<organism evidence="3 4">
    <name type="scientific">Corynebacterium simulans</name>
    <dbReference type="NCBI Taxonomy" id="146827"/>
    <lineage>
        <taxon>Bacteria</taxon>
        <taxon>Bacillati</taxon>
        <taxon>Actinomycetota</taxon>
        <taxon>Actinomycetes</taxon>
        <taxon>Mycobacteriales</taxon>
        <taxon>Corynebacteriaceae</taxon>
        <taxon>Corynebacterium</taxon>
    </lineage>
</organism>
<feature type="transmembrane region" description="Helical" evidence="1">
    <location>
        <begin position="61"/>
        <end position="80"/>
    </location>
</feature>